<accession>G0TSQ5</accession>
<name>G0TSQ5_TRYVY</name>
<dbReference type="OMA" id="QTENMTH"/>
<feature type="chain" id="PRO_5003410086" evidence="2">
    <location>
        <begin position="21"/>
        <end position="483"/>
    </location>
</feature>
<protein>
    <submittedName>
        <fullName evidence="3">Uncharacterized protein</fullName>
    </submittedName>
</protein>
<keyword evidence="2" id="KW-0732">Signal</keyword>
<keyword evidence="1" id="KW-0472">Membrane</keyword>
<feature type="signal peptide" evidence="2">
    <location>
        <begin position="1"/>
        <end position="20"/>
    </location>
</feature>
<evidence type="ECO:0000256" key="2">
    <source>
        <dbReference type="SAM" id="SignalP"/>
    </source>
</evidence>
<dbReference type="AlphaFoldDB" id="G0TSQ5"/>
<feature type="transmembrane region" description="Helical" evidence="1">
    <location>
        <begin position="445"/>
        <end position="465"/>
    </location>
</feature>
<keyword evidence="1" id="KW-0812">Transmembrane</keyword>
<evidence type="ECO:0000313" key="3">
    <source>
        <dbReference type="EMBL" id="CCC46983.1"/>
    </source>
</evidence>
<sequence>MLPCLFAWCCLLLCTTHSGAQVFLEALDEPGKFTRQVTTAPGDVMRRSEIKALLDWYAVSGPDGLQFHMALLLQPEGGQLYSHSSGHSLAVVSHVLTQCPAVFVHSREYGRVTSVAARSSPRTVQFIYVCEGEGSSSLRMLVARWDKGELSVAVDESIFFLGMAKSWHLPRGQSGAVLHLLYVRTENVTPSFVLVETSSGSENAYPAQITRLQLPQKEGTPWLTVTSSCFLPSVGISGLIQRSSVDGHSQLRLYRLFPSRRSLELLMETNSLHFTEPLEMERRHCTQPLRAVFTDCHLDLFVTDAIRVNLTVVASIESPSAMGTQKNGRWTECGEALLQSGILIREGGAHIVVSPLRLAHYNPVQAPLSAVQLSTPAGRVPGRDNHCTFFHNGNINDDDGCWHLTCNDAGLVSQATFKSASRHCTAGQAWWKPSTNPNLYLCDSLGITVTELIIMFLLIFTSALFGQLLTDLYATPAESGELN</sequence>
<dbReference type="VEuPathDB" id="TriTrypDB:TvY486_0301720"/>
<gene>
    <name evidence="3" type="ORF">TVY486_0301720</name>
</gene>
<dbReference type="EMBL" id="HE573019">
    <property type="protein sequence ID" value="CCC46983.1"/>
    <property type="molecule type" value="Genomic_DNA"/>
</dbReference>
<organism evidence="3">
    <name type="scientific">Trypanosoma vivax (strain Y486)</name>
    <dbReference type="NCBI Taxonomy" id="1055687"/>
    <lineage>
        <taxon>Eukaryota</taxon>
        <taxon>Discoba</taxon>
        <taxon>Euglenozoa</taxon>
        <taxon>Kinetoplastea</taxon>
        <taxon>Metakinetoplastina</taxon>
        <taxon>Trypanosomatida</taxon>
        <taxon>Trypanosomatidae</taxon>
        <taxon>Trypanosoma</taxon>
        <taxon>Duttonella</taxon>
    </lineage>
</organism>
<evidence type="ECO:0000256" key="1">
    <source>
        <dbReference type="SAM" id="Phobius"/>
    </source>
</evidence>
<keyword evidence="1" id="KW-1133">Transmembrane helix</keyword>
<reference evidence="3" key="1">
    <citation type="journal article" date="2012" name="Proc. Natl. Acad. Sci. U.S.A.">
        <title>Antigenic diversity is generated by distinct evolutionary mechanisms in African trypanosome species.</title>
        <authorList>
            <person name="Jackson A.P."/>
            <person name="Berry A."/>
            <person name="Aslett M."/>
            <person name="Allison H.C."/>
            <person name="Burton P."/>
            <person name="Vavrova-Anderson J."/>
            <person name="Brown R."/>
            <person name="Browne H."/>
            <person name="Corton N."/>
            <person name="Hauser H."/>
            <person name="Gamble J."/>
            <person name="Gilderthorp R."/>
            <person name="Marcello L."/>
            <person name="McQuillan J."/>
            <person name="Otto T.D."/>
            <person name="Quail M.A."/>
            <person name="Sanders M.J."/>
            <person name="van Tonder A."/>
            <person name="Ginger M.L."/>
            <person name="Field M.C."/>
            <person name="Barry J.D."/>
            <person name="Hertz-Fowler C."/>
            <person name="Berriman M."/>
        </authorList>
    </citation>
    <scope>NUCLEOTIDE SEQUENCE</scope>
    <source>
        <strain evidence="3">Y486</strain>
    </source>
</reference>
<proteinExistence type="predicted"/>